<dbReference type="EC" id="2.7.1.33" evidence="6 16"/>
<keyword evidence="9 16" id="KW-0547">Nucleotide-binding</keyword>
<gene>
    <name evidence="16" type="primary">coaX</name>
    <name evidence="17" type="ORF">ACPOL_6093</name>
</gene>
<keyword evidence="8 16" id="KW-0808">Transferase</keyword>
<feature type="active site" description="Proton acceptor" evidence="16">
    <location>
        <position position="114"/>
    </location>
</feature>
<evidence type="ECO:0000256" key="12">
    <source>
        <dbReference type="ARBA" id="ARBA00022958"/>
    </source>
</evidence>
<evidence type="ECO:0000256" key="9">
    <source>
        <dbReference type="ARBA" id="ARBA00022741"/>
    </source>
</evidence>
<dbReference type="GO" id="GO:0046872">
    <property type="term" value="F:metal ion binding"/>
    <property type="evidence" value="ECO:0007669"/>
    <property type="project" value="UniProtKB-KW"/>
</dbReference>
<dbReference type="HAMAP" id="MF_01274">
    <property type="entry name" value="Pantothen_kinase_3"/>
    <property type="match status" value="1"/>
</dbReference>
<comment type="catalytic activity">
    <reaction evidence="1 16">
        <text>(R)-pantothenate + ATP = (R)-4'-phosphopantothenate + ADP + H(+)</text>
        <dbReference type="Rhea" id="RHEA:16373"/>
        <dbReference type="ChEBI" id="CHEBI:10986"/>
        <dbReference type="ChEBI" id="CHEBI:15378"/>
        <dbReference type="ChEBI" id="CHEBI:29032"/>
        <dbReference type="ChEBI" id="CHEBI:30616"/>
        <dbReference type="ChEBI" id="CHEBI:456216"/>
        <dbReference type="EC" id="2.7.1.33"/>
    </reaction>
</comment>
<accession>A0A2Z5G953</accession>
<evidence type="ECO:0000256" key="8">
    <source>
        <dbReference type="ARBA" id="ARBA00022679"/>
    </source>
</evidence>
<evidence type="ECO:0000256" key="16">
    <source>
        <dbReference type="HAMAP-Rule" id="MF_01274"/>
    </source>
</evidence>
<evidence type="ECO:0000313" key="17">
    <source>
        <dbReference type="EMBL" id="AXC15337.1"/>
    </source>
</evidence>
<keyword evidence="7 16" id="KW-0963">Cytoplasm</keyword>
<dbReference type="InterPro" id="IPR004619">
    <property type="entry name" value="Type_III_PanK"/>
</dbReference>
<evidence type="ECO:0000256" key="14">
    <source>
        <dbReference type="ARBA" id="ARBA00038036"/>
    </source>
</evidence>
<dbReference type="SUPFAM" id="SSF53067">
    <property type="entry name" value="Actin-like ATPase domain"/>
    <property type="match status" value="2"/>
</dbReference>
<dbReference type="AlphaFoldDB" id="A0A2Z5G953"/>
<evidence type="ECO:0000256" key="15">
    <source>
        <dbReference type="ARBA" id="ARBA00040883"/>
    </source>
</evidence>
<dbReference type="PANTHER" id="PTHR34265:SF1">
    <property type="entry name" value="TYPE III PANTOTHENATE KINASE"/>
    <property type="match status" value="1"/>
</dbReference>
<feature type="binding site" evidence="16">
    <location>
        <position position="134"/>
    </location>
    <ligand>
        <name>K(+)</name>
        <dbReference type="ChEBI" id="CHEBI:29103"/>
    </ligand>
</feature>
<dbReference type="RefSeq" id="WP_114209928.1">
    <property type="nucleotide sequence ID" value="NZ_CP030840.1"/>
</dbReference>
<name>A0A2Z5G953_9BACT</name>
<comment type="similarity">
    <text evidence="14 16">Belongs to the type III pantothenate kinase family.</text>
</comment>
<keyword evidence="10 16" id="KW-0418">Kinase</keyword>
<evidence type="ECO:0000256" key="6">
    <source>
        <dbReference type="ARBA" id="ARBA00012102"/>
    </source>
</evidence>
<dbReference type="CDD" id="cd24015">
    <property type="entry name" value="ASKHA_NBD_PanK-III"/>
    <property type="match status" value="1"/>
</dbReference>
<evidence type="ECO:0000256" key="10">
    <source>
        <dbReference type="ARBA" id="ARBA00022777"/>
    </source>
</evidence>
<comment type="cofactor">
    <cofactor evidence="2">
        <name>K(+)</name>
        <dbReference type="ChEBI" id="CHEBI:29103"/>
    </cofactor>
</comment>
<keyword evidence="16" id="KW-0479">Metal-binding</keyword>
<evidence type="ECO:0000256" key="3">
    <source>
        <dbReference type="ARBA" id="ARBA00004496"/>
    </source>
</evidence>
<dbReference type="Proteomes" id="UP000253606">
    <property type="component" value="Chromosome"/>
</dbReference>
<feature type="binding site" evidence="16">
    <location>
        <position position="137"/>
    </location>
    <ligand>
        <name>ATP</name>
        <dbReference type="ChEBI" id="CHEBI:30616"/>
    </ligand>
</feature>
<dbReference type="GO" id="GO:0005737">
    <property type="term" value="C:cytoplasm"/>
    <property type="evidence" value="ECO:0007669"/>
    <property type="project" value="UniProtKB-SubCell"/>
</dbReference>
<dbReference type="InterPro" id="IPR043129">
    <property type="entry name" value="ATPase_NBD"/>
</dbReference>
<comment type="function">
    <text evidence="16">Catalyzes the phosphorylation of pantothenate (Pan), the first step in CoA biosynthesis.</text>
</comment>
<feature type="binding site" evidence="16">
    <location>
        <position position="189"/>
    </location>
    <ligand>
        <name>substrate</name>
    </ligand>
</feature>
<dbReference type="NCBIfam" id="NF009848">
    <property type="entry name" value="PRK13318.1-6"/>
    <property type="match status" value="1"/>
</dbReference>
<dbReference type="GO" id="GO:0005524">
    <property type="term" value="F:ATP binding"/>
    <property type="evidence" value="ECO:0007669"/>
    <property type="project" value="UniProtKB-UniRule"/>
</dbReference>
<feature type="binding site" evidence="16">
    <location>
        <begin position="112"/>
        <end position="115"/>
    </location>
    <ligand>
        <name>substrate</name>
    </ligand>
</feature>
<dbReference type="Gene3D" id="3.30.420.40">
    <property type="match status" value="2"/>
</dbReference>
<keyword evidence="18" id="KW-1185">Reference proteome</keyword>
<dbReference type="KEGG" id="abas:ACPOL_6093"/>
<dbReference type="PANTHER" id="PTHR34265">
    <property type="entry name" value="TYPE III PANTOTHENATE KINASE"/>
    <property type="match status" value="1"/>
</dbReference>
<evidence type="ECO:0000256" key="11">
    <source>
        <dbReference type="ARBA" id="ARBA00022840"/>
    </source>
</evidence>
<dbReference type="UniPathway" id="UPA00241">
    <property type="reaction ID" value="UER00352"/>
</dbReference>
<comment type="caution">
    <text evidence="16">Lacks conserved residue(s) required for the propagation of feature annotation.</text>
</comment>
<comment type="subcellular location">
    <subcellularLocation>
        <location evidence="3 16">Cytoplasm</location>
    </subcellularLocation>
</comment>
<feature type="binding site" evidence="16">
    <location>
        <begin position="6"/>
        <end position="13"/>
    </location>
    <ligand>
        <name>ATP</name>
        <dbReference type="ChEBI" id="CHEBI:30616"/>
    </ligand>
</feature>
<evidence type="ECO:0000256" key="1">
    <source>
        <dbReference type="ARBA" id="ARBA00001206"/>
    </source>
</evidence>
<evidence type="ECO:0000256" key="4">
    <source>
        <dbReference type="ARBA" id="ARBA00005225"/>
    </source>
</evidence>
<dbReference type="GO" id="GO:0004594">
    <property type="term" value="F:pantothenate kinase activity"/>
    <property type="evidence" value="ECO:0007669"/>
    <property type="project" value="UniProtKB-UniRule"/>
</dbReference>
<dbReference type="EMBL" id="CP030840">
    <property type="protein sequence ID" value="AXC15337.1"/>
    <property type="molecule type" value="Genomic_DNA"/>
</dbReference>
<evidence type="ECO:0000256" key="7">
    <source>
        <dbReference type="ARBA" id="ARBA00022490"/>
    </source>
</evidence>
<dbReference type="GO" id="GO:0015937">
    <property type="term" value="P:coenzyme A biosynthetic process"/>
    <property type="evidence" value="ECO:0007669"/>
    <property type="project" value="UniProtKB-UniRule"/>
</dbReference>
<keyword evidence="12 16" id="KW-0630">Potassium</keyword>
<proteinExistence type="inferred from homology"/>
<evidence type="ECO:0000256" key="5">
    <source>
        <dbReference type="ARBA" id="ARBA00011738"/>
    </source>
</evidence>
<keyword evidence="11 16" id="KW-0067">ATP-binding</keyword>
<reference evidence="17 18" key="1">
    <citation type="journal article" date="2018" name="Front. Microbiol.">
        <title>Hydrolytic Capabilities as a Key to Environmental Success: Chitinolytic and Cellulolytic Acidobacteria From Acidic Sub-arctic Soils and Boreal Peatlands.</title>
        <authorList>
            <person name="Belova S.E."/>
            <person name="Ravin N.V."/>
            <person name="Pankratov T.A."/>
            <person name="Rakitin A.L."/>
            <person name="Ivanova A.A."/>
            <person name="Beletsky A.V."/>
            <person name="Mardanov A.V."/>
            <person name="Sinninghe Damste J.S."/>
            <person name="Dedysh S.N."/>
        </authorList>
    </citation>
    <scope>NUCLEOTIDE SEQUENCE [LARGE SCALE GENOMIC DNA]</scope>
    <source>
        <strain evidence="17 18">SBC82</strain>
    </source>
</reference>
<evidence type="ECO:0000256" key="2">
    <source>
        <dbReference type="ARBA" id="ARBA00001958"/>
    </source>
</evidence>
<evidence type="ECO:0000313" key="18">
    <source>
        <dbReference type="Proteomes" id="UP000253606"/>
    </source>
</evidence>
<evidence type="ECO:0000256" key="13">
    <source>
        <dbReference type="ARBA" id="ARBA00022993"/>
    </source>
</evidence>
<dbReference type="NCBIfam" id="NF009855">
    <property type="entry name" value="PRK13321.1"/>
    <property type="match status" value="1"/>
</dbReference>
<comment type="pathway">
    <text evidence="4 16">Cofactor biosynthesis; coenzyme A biosynthesis; CoA from (R)-pantothenate: step 1/5.</text>
</comment>
<dbReference type="NCBIfam" id="TIGR00671">
    <property type="entry name" value="baf"/>
    <property type="match status" value="1"/>
</dbReference>
<comment type="subunit">
    <text evidence="5 16">Homodimer.</text>
</comment>
<sequence>MLFALDVGNTNTVLALYNLELDRPGDLVANWRVTTQKTQTADEFGVLILSLLSLHKIDPAAVTGVIISSVVPPLDSTLRRVSERYFKIKPLFVEPGIKTGMPLLIDNPAELGADRVANGVAAFERYGGPCVVVDFGTATSFDVVSEKGEFLGGVIAPGLGISADALFSHAARLARVNIKKPAKAIGTNTVTNLQSGIFYGYIGLVDGILERVIDELRATSNSAPKVIATGGLANLIADDSKYITGVDHLLTLDGLRLIYQRNLTQKHAPRARRMKETAS</sequence>
<dbReference type="Pfam" id="PF03309">
    <property type="entry name" value="Pan_kinase"/>
    <property type="match status" value="1"/>
</dbReference>
<protein>
    <recommendedName>
        <fullName evidence="15 16">Type III pantothenate kinase</fullName>
        <ecNumber evidence="6 16">2.7.1.33</ecNumber>
    </recommendedName>
    <alternativeName>
        <fullName evidence="16">PanK-III</fullName>
    </alternativeName>
    <alternativeName>
        <fullName evidence="16">Pantothenic acid kinase</fullName>
    </alternativeName>
</protein>
<organism evidence="17 18">
    <name type="scientific">Acidisarcina polymorpha</name>
    <dbReference type="NCBI Taxonomy" id="2211140"/>
    <lineage>
        <taxon>Bacteria</taxon>
        <taxon>Pseudomonadati</taxon>
        <taxon>Acidobacteriota</taxon>
        <taxon>Terriglobia</taxon>
        <taxon>Terriglobales</taxon>
        <taxon>Acidobacteriaceae</taxon>
        <taxon>Acidisarcina</taxon>
    </lineage>
</organism>
<comment type="cofactor">
    <cofactor evidence="16">
        <name>NH4(+)</name>
        <dbReference type="ChEBI" id="CHEBI:28938"/>
    </cofactor>
    <cofactor evidence="16">
        <name>K(+)</name>
        <dbReference type="ChEBI" id="CHEBI:29103"/>
    </cofactor>
    <text evidence="16">A monovalent cation. Ammonium or potassium.</text>
</comment>
<dbReference type="OrthoDB" id="9804707at2"/>
<keyword evidence="13 16" id="KW-0173">Coenzyme A biosynthesis</keyword>